<dbReference type="SUPFAM" id="SSF46689">
    <property type="entry name" value="Homeodomain-like"/>
    <property type="match status" value="1"/>
</dbReference>
<sequence>MSPKRKIKGSSHASPERRTKDLLESSRICFAKEGYAGATIEKIASRAGLSKGSIYRFFKSKDEILLALLDAHEAEFAARWEHLQPECTSIIDAIRSRVRLLLVMSIEQGNMERVWIEFLQQEASKEKFAEIIALSRKELVLLITKGIQAGELKNNAVDVLADFLLATLEGLIVLAQVDPEFDPLQRFDRIWPLLETTISPDRKLH</sequence>
<evidence type="ECO:0000259" key="6">
    <source>
        <dbReference type="PROSITE" id="PS50977"/>
    </source>
</evidence>
<feature type="domain" description="HTH tetR-type" evidence="6">
    <location>
        <begin position="16"/>
        <end position="76"/>
    </location>
</feature>
<dbReference type="PROSITE" id="PS01081">
    <property type="entry name" value="HTH_TETR_1"/>
    <property type="match status" value="1"/>
</dbReference>
<dbReference type="Gene3D" id="1.10.357.10">
    <property type="entry name" value="Tetracycline Repressor, domain 2"/>
    <property type="match status" value="1"/>
</dbReference>
<keyword evidence="8" id="KW-1185">Reference proteome</keyword>
<proteinExistence type="predicted"/>
<dbReference type="InterPro" id="IPR009057">
    <property type="entry name" value="Homeodomain-like_sf"/>
</dbReference>
<evidence type="ECO:0000256" key="1">
    <source>
        <dbReference type="ARBA" id="ARBA00023015"/>
    </source>
</evidence>
<feature type="DNA-binding region" description="H-T-H motif" evidence="4">
    <location>
        <begin position="39"/>
        <end position="58"/>
    </location>
</feature>
<dbReference type="Pfam" id="PF00440">
    <property type="entry name" value="TetR_N"/>
    <property type="match status" value="1"/>
</dbReference>
<dbReference type="InterPro" id="IPR023772">
    <property type="entry name" value="DNA-bd_HTH_TetR-type_CS"/>
</dbReference>
<reference evidence="7" key="1">
    <citation type="journal article" date="2014" name="Int. J. Syst. Evol. Microbiol.">
        <title>Complete genome of a new Firmicutes species belonging to the dominant human colonic microbiota ('Ruminococcus bicirculans') reveals two chromosomes and a selective capacity to utilize plant glucans.</title>
        <authorList>
            <consortium name="NISC Comparative Sequencing Program"/>
            <person name="Wegmann U."/>
            <person name="Louis P."/>
            <person name="Goesmann A."/>
            <person name="Henrissat B."/>
            <person name="Duncan S.H."/>
            <person name="Flint H.J."/>
        </authorList>
    </citation>
    <scope>NUCLEOTIDE SEQUENCE</scope>
    <source>
        <strain evidence="7">NBRC 107169</strain>
    </source>
</reference>
<dbReference type="PROSITE" id="PS50977">
    <property type="entry name" value="HTH_TETR_2"/>
    <property type="match status" value="1"/>
</dbReference>
<comment type="caution">
    <text evidence="7">The sequence shown here is derived from an EMBL/GenBank/DDBJ whole genome shotgun (WGS) entry which is preliminary data.</text>
</comment>
<dbReference type="PANTHER" id="PTHR30055:SF234">
    <property type="entry name" value="HTH-TYPE TRANSCRIPTIONAL REGULATOR BETI"/>
    <property type="match status" value="1"/>
</dbReference>
<dbReference type="PRINTS" id="PR00455">
    <property type="entry name" value="HTHTETR"/>
</dbReference>
<evidence type="ECO:0000256" key="2">
    <source>
        <dbReference type="ARBA" id="ARBA00023125"/>
    </source>
</evidence>
<dbReference type="InterPro" id="IPR050109">
    <property type="entry name" value="HTH-type_TetR-like_transc_reg"/>
</dbReference>
<keyword evidence="3" id="KW-0804">Transcription</keyword>
<evidence type="ECO:0000256" key="3">
    <source>
        <dbReference type="ARBA" id="ARBA00023163"/>
    </source>
</evidence>
<keyword evidence="1" id="KW-0805">Transcription regulation</keyword>
<evidence type="ECO:0000313" key="7">
    <source>
        <dbReference type="EMBL" id="GLQ16450.1"/>
    </source>
</evidence>
<reference evidence="7" key="2">
    <citation type="submission" date="2023-01" db="EMBL/GenBank/DDBJ databases">
        <title>Draft genome sequence of Maritalea porphyrae strain NBRC 107169.</title>
        <authorList>
            <person name="Sun Q."/>
            <person name="Mori K."/>
        </authorList>
    </citation>
    <scope>NUCLEOTIDE SEQUENCE</scope>
    <source>
        <strain evidence="7">NBRC 107169</strain>
    </source>
</reference>
<dbReference type="SUPFAM" id="SSF48498">
    <property type="entry name" value="Tetracyclin repressor-like, C-terminal domain"/>
    <property type="match status" value="1"/>
</dbReference>
<protein>
    <submittedName>
        <fullName evidence="7">TetR family transcriptional regulator</fullName>
    </submittedName>
</protein>
<keyword evidence="2 4" id="KW-0238">DNA-binding</keyword>
<dbReference type="RefSeq" id="WP_284362087.1">
    <property type="nucleotide sequence ID" value="NZ_BSNI01000002.1"/>
</dbReference>
<evidence type="ECO:0000313" key="8">
    <source>
        <dbReference type="Proteomes" id="UP001161405"/>
    </source>
</evidence>
<evidence type="ECO:0000256" key="5">
    <source>
        <dbReference type="SAM" id="MobiDB-lite"/>
    </source>
</evidence>
<dbReference type="EMBL" id="BSNI01000002">
    <property type="protein sequence ID" value="GLQ16450.1"/>
    <property type="molecule type" value="Genomic_DNA"/>
</dbReference>
<gene>
    <name evidence="7" type="ORF">GCM10007879_06990</name>
</gene>
<name>A0ABQ5UNN8_9HYPH</name>
<dbReference type="InterPro" id="IPR036271">
    <property type="entry name" value="Tet_transcr_reg_TetR-rel_C_sf"/>
</dbReference>
<dbReference type="PANTHER" id="PTHR30055">
    <property type="entry name" value="HTH-TYPE TRANSCRIPTIONAL REGULATOR RUTR"/>
    <property type="match status" value="1"/>
</dbReference>
<accession>A0ABQ5UNN8</accession>
<feature type="region of interest" description="Disordered" evidence="5">
    <location>
        <begin position="1"/>
        <end position="20"/>
    </location>
</feature>
<dbReference type="Proteomes" id="UP001161405">
    <property type="component" value="Unassembled WGS sequence"/>
</dbReference>
<organism evidence="7 8">
    <name type="scientific">Maritalea porphyrae</name>
    <dbReference type="NCBI Taxonomy" id="880732"/>
    <lineage>
        <taxon>Bacteria</taxon>
        <taxon>Pseudomonadati</taxon>
        <taxon>Pseudomonadota</taxon>
        <taxon>Alphaproteobacteria</taxon>
        <taxon>Hyphomicrobiales</taxon>
        <taxon>Devosiaceae</taxon>
        <taxon>Maritalea</taxon>
    </lineage>
</organism>
<dbReference type="InterPro" id="IPR001647">
    <property type="entry name" value="HTH_TetR"/>
</dbReference>
<evidence type="ECO:0000256" key="4">
    <source>
        <dbReference type="PROSITE-ProRule" id="PRU00335"/>
    </source>
</evidence>